<organism evidence="2 3">
    <name type="scientific">Luteolibacter ambystomatis</name>
    <dbReference type="NCBI Taxonomy" id="2824561"/>
    <lineage>
        <taxon>Bacteria</taxon>
        <taxon>Pseudomonadati</taxon>
        <taxon>Verrucomicrobiota</taxon>
        <taxon>Verrucomicrobiia</taxon>
        <taxon>Verrucomicrobiales</taxon>
        <taxon>Verrucomicrobiaceae</taxon>
        <taxon>Luteolibacter</taxon>
    </lineage>
</organism>
<dbReference type="InterPro" id="IPR011990">
    <property type="entry name" value="TPR-like_helical_dom_sf"/>
</dbReference>
<dbReference type="EMBL" id="CP073100">
    <property type="protein sequence ID" value="QUE51999.1"/>
    <property type="molecule type" value="Genomic_DNA"/>
</dbReference>
<accession>A0A975PFG4</accession>
<dbReference type="KEGG" id="lamb:KBB96_03710"/>
<name>A0A975PFG4_9BACT</name>
<gene>
    <name evidence="2" type="ORF">KBB96_03710</name>
</gene>
<keyword evidence="1" id="KW-0732">Signal</keyword>
<dbReference type="AlphaFoldDB" id="A0A975PFG4"/>
<dbReference type="RefSeq" id="WP_211632417.1">
    <property type="nucleotide sequence ID" value="NZ_CP073100.1"/>
</dbReference>
<dbReference type="Gene3D" id="1.25.40.10">
    <property type="entry name" value="Tetratricopeptide repeat domain"/>
    <property type="match status" value="4"/>
</dbReference>
<keyword evidence="3" id="KW-1185">Reference proteome</keyword>
<evidence type="ECO:0000256" key="1">
    <source>
        <dbReference type="SAM" id="SignalP"/>
    </source>
</evidence>
<dbReference type="Proteomes" id="UP000676169">
    <property type="component" value="Chromosome"/>
</dbReference>
<reference evidence="2" key="1">
    <citation type="submission" date="2021-04" db="EMBL/GenBank/DDBJ databases">
        <title>Luteolibacter sp. 32A isolated from the skin of an Anderson's salamander (Ambystoma andersonii).</title>
        <authorList>
            <person name="Spergser J."/>
            <person name="Busse H.-J."/>
        </authorList>
    </citation>
    <scope>NUCLEOTIDE SEQUENCE</scope>
    <source>
        <strain evidence="2">32A</strain>
    </source>
</reference>
<evidence type="ECO:0000313" key="2">
    <source>
        <dbReference type="EMBL" id="QUE51999.1"/>
    </source>
</evidence>
<sequence>MPVRPSLFLILAALPALGATALRDQPLWRQGMEALDAELWDVADQRFEQALKTPDLAPADRHQIETKRLEAWIRGDRSDQALKKLADPAFANDPETYFWKSQALAGLGRYHEAVEGLVPAMDNPKAAFRNQALLTRASLQLSLGDQDGARGTLEVLARSSDPSMVRQAKLRQTSLLIDQGKTTEARKLLPPAKGLEGSDLAERSFLDATLLLAEGKADEAVTAFTALKQQAEKQSRPRYYAAVIGLADATAVSEGKEAAATLLLDEIQKQKDLPMLEPIFKRLLQWLPDQPAPDDTIMERLKDWIPPNAPSFRGVIPTPIEGDPAKDLSGANDPWPVPAAKPAQTTANDLAAFSLYTRAIGLYRTGTPDSTHEADHLMTRLRWEYPGHFLVPRALLQVGRWRLLEKDLEAAFVAFDAVLKTANSPQLKGEAAFAEARAEYDRGNPDAAAALFNQASELLPDRSGDVAALNTALVRLQDGDLPAIPSTGHPERDARIRGELDLERALVEPSPDKSCEALQQFLSTHPAHPRAGEARLTAASAALRMHPPDSTFAKAQLGILESDAALLKSIPAERLAWLRLEIADQAESPEAAIQAARGYLGSFPDSPAVAEATLILGRNQFRNEDYHNSRLTLERLANTSPNSPAAPAALMLAARAAALGATDQSRGESLKLYSKIIDRNDSLGPLARLEHASLLIDLSRLDEAITELQPWFASLKPGDPLRIPAGLLLGDALYAQGVEKPASLASALAIYDQLLAEAKNQPALVNRLQYQRGMTLEHLPGPDGGTRAGSALECYVAVLQGTNDRPPAEWKWFESCGFRALKLLEDAGKWRSAMKIASKIASFKGPRAAEAAERAQTIRMEQMIYED</sequence>
<proteinExistence type="predicted"/>
<evidence type="ECO:0000313" key="3">
    <source>
        <dbReference type="Proteomes" id="UP000676169"/>
    </source>
</evidence>
<feature type="signal peptide" evidence="1">
    <location>
        <begin position="1"/>
        <end position="18"/>
    </location>
</feature>
<dbReference type="SUPFAM" id="SSF48452">
    <property type="entry name" value="TPR-like"/>
    <property type="match status" value="2"/>
</dbReference>
<evidence type="ECO:0008006" key="4">
    <source>
        <dbReference type="Google" id="ProtNLM"/>
    </source>
</evidence>
<protein>
    <recommendedName>
        <fullName evidence="4">Tetratricopeptide repeat protein</fullName>
    </recommendedName>
</protein>
<feature type="chain" id="PRO_5037816408" description="Tetratricopeptide repeat protein" evidence="1">
    <location>
        <begin position="19"/>
        <end position="867"/>
    </location>
</feature>